<evidence type="ECO:0000313" key="5">
    <source>
        <dbReference type="Proteomes" id="UP000799764"/>
    </source>
</evidence>
<keyword evidence="2" id="KW-0472">Membrane</keyword>
<comment type="caution">
    <text evidence="4">The sequence shown here is derived from an EMBL/GenBank/DDBJ whole genome shotgun (WGS) entry which is preliminary data.</text>
</comment>
<feature type="domain" description="Rhodopsin" evidence="3">
    <location>
        <begin position="37"/>
        <end position="268"/>
    </location>
</feature>
<dbReference type="InterPro" id="IPR049326">
    <property type="entry name" value="Rhodopsin_dom_fungi"/>
</dbReference>
<keyword evidence="5" id="KW-1185">Reference proteome</keyword>
<dbReference type="AlphaFoldDB" id="A0A9P4PSG8"/>
<evidence type="ECO:0000256" key="1">
    <source>
        <dbReference type="SAM" id="MobiDB-lite"/>
    </source>
</evidence>
<feature type="transmembrane region" description="Helical" evidence="2">
    <location>
        <begin position="96"/>
        <end position="118"/>
    </location>
</feature>
<dbReference type="PANTHER" id="PTHR38794:SF3">
    <property type="entry name" value="INTEGRAL MEMBRANE PROTEIN"/>
    <property type="match status" value="1"/>
</dbReference>
<evidence type="ECO:0000259" key="3">
    <source>
        <dbReference type="Pfam" id="PF20684"/>
    </source>
</evidence>
<dbReference type="OrthoDB" id="3897607at2759"/>
<dbReference type="PANTHER" id="PTHR38794">
    <property type="entry name" value="INTEGRAL MEMBRANE PROTEIN"/>
    <property type="match status" value="1"/>
</dbReference>
<gene>
    <name evidence="4" type="ORF">P171DRAFT_516380</name>
</gene>
<feature type="transmembrane region" description="Helical" evidence="2">
    <location>
        <begin position="130"/>
        <end position="152"/>
    </location>
</feature>
<protein>
    <recommendedName>
        <fullName evidence="3">Rhodopsin domain-containing protein</fullName>
    </recommendedName>
</protein>
<feature type="transmembrane region" description="Helical" evidence="2">
    <location>
        <begin position="18"/>
        <end position="40"/>
    </location>
</feature>
<evidence type="ECO:0000313" key="4">
    <source>
        <dbReference type="EMBL" id="KAF2450520.1"/>
    </source>
</evidence>
<dbReference type="Proteomes" id="UP000799764">
    <property type="component" value="Unassembled WGS sequence"/>
</dbReference>
<reference evidence="4" key="1">
    <citation type="journal article" date="2020" name="Stud. Mycol.">
        <title>101 Dothideomycetes genomes: a test case for predicting lifestyles and emergence of pathogens.</title>
        <authorList>
            <person name="Haridas S."/>
            <person name="Albert R."/>
            <person name="Binder M."/>
            <person name="Bloem J."/>
            <person name="Labutti K."/>
            <person name="Salamov A."/>
            <person name="Andreopoulos B."/>
            <person name="Baker S."/>
            <person name="Barry K."/>
            <person name="Bills G."/>
            <person name="Bluhm B."/>
            <person name="Cannon C."/>
            <person name="Castanera R."/>
            <person name="Culley D."/>
            <person name="Daum C."/>
            <person name="Ezra D."/>
            <person name="Gonzalez J."/>
            <person name="Henrissat B."/>
            <person name="Kuo A."/>
            <person name="Liang C."/>
            <person name="Lipzen A."/>
            <person name="Lutzoni F."/>
            <person name="Magnuson J."/>
            <person name="Mondo S."/>
            <person name="Nolan M."/>
            <person name="Ohm R."/>
            <person name="Pangilinan J."/>
            <person name="Park H.-J."/>
            <person name="Ramirez L."/>
            <person name="Alfaro M."/>
            <person name="Sun H."/>
            <person name="Tritt A."/>
            <person name="Yoshinaga Y."/>
            <person name="Zwiers L.-H."/>
            <person name="Turgeon B."/>
            <person name="Goodwin S."/>
            <person name="Spatafora J."/>
            <person name="Crous P."/>
            <person name="Grigoriev I."/>
        </authorList>
    </citation>
    <scope>NUCLEOTIDE SEQUENCE</scope>
    <source>
        <strain evidence="4">CBS 690.94</strain>
    </source>
</reference>
<keyword evidence="2" id="KW-1133">Transmembrane helix</keyword>
<feature type="transmembrane region" description="Helical" evidence="2">
    <location>
        <begin position="52"/>
        <end position="73"/>
    </location>
</feature>
<evidence type="ECO:0000256" key="2">
    <source>
        <dbReference type="SAM" id="Phobius"/>
    </source>
</evidence>
<feature type="region of interest" description="Disordered" evidence="1">
    <location>
        <begin position="334"/>
        <end position="357"/>
    </location>
</feature>
<keyword evidence="2" id="KW-0812">Transmembrane</keyword>
<feature type="transmembrane region" description="Helical" evidence="2">
    <location>
        <begin position="241"/>
        <end position="264"/>
    </location>
</feature>
<accession>A0A9P4PSG8</accession>
<name>A0A9P4PSG8_9PLEO</name>
<organism evidence="4 5">
    <name type="scientific">Karstenula rhodostoma CBS 690.94</name>
    <dbReference type="NCBI Taxonomy" id="1392251"/>
    <lineage>
        <taxon>Eukaryota</taxon>
        <taxon>Fungi</taxon>
        <taxon>Dikarya</taxon>
        <taxon>Ascomycota</taxon>
        <taxon>Pezizomycotina</taxon>
        <taxon>Dothideomycetes</taxon>
        <taxon>Pleosporomycetidae</taxon>
        <taxon>Pleosporales</taxon>
        <taxon>Massarineae</taxon>
        <taxon>Didymosphaeriaceae</taxon>
        <taxon>Karstenula</taxon>
    </lineage>
</organism>
<sequence length="409" mass="45051">MDEGTRHAVISADDHGPILAMTTWFLICTLIICTATRLGVRFATRSPRTVDDLLILAAATVAIGGAVAGSFAVESGFGKRISLLTPAALEKIQKELYTATVLYILTIGLSKLSITTFLERLACTSNHKISVIILYTVSISWTFAFTTGVLFQCELPRPWAVLNGKCIPMLPFWIAACLVDVLTDVGMIILPIRIVSSLQLPSRKKTAVISTFSLRTLLILLGITRVILLDRAIHGDWSFDSIPYAITTQAYSTVSVIVACLPGLKPFIDSVRTGMLSASLARRERLRPHNRPSVPTVCPAEASIFVFENQGRVKPRPKPVTPLRPLLYIPAPAQQLSSGSRRETPPRPPPPPEALRPDLTCFQPRLLGQNSTVVSCERKKKKKDKHRVKRRGMITKTRQWEVKVEGVSI</sequence>
<feature type="transmembrane region" description="Helical" evidence="2">
    <location>
        <begin position="172"/>
        <end position="195"/>
    </location>
</feature>
<proteinExistence type="predicted"/>
<dbReference type="Pfam" id="PF20684">
    <property type="entry name" value="Fung_rhodopsin"/>
    <property type="match status" value="1"/>
</dbReference>
<dbReference type="EMBL" id="MU001493">
    <property type="protein sequence ID" value="KAF2450520.1"/>
    <property type="molecule type" value="Genomic_DNA"/>
</dbReference>
<feature type="transmembrane region" description="Helical" evidence="2">
    <location>
        <begin position="207"/>
        <end position="229"/>
    </location>
</feature>